<protein>
    <submittedName>
        <fullName evidence="1">Uncharacterized protein</fullName>
    </submittedName>
</protein>
<dbReference type="AlphaFoldDB" id="A0A252BU86"/>
<accession>A0A252BU86</accession>
<dbReference type="EMBL" id="JOPJ01000015">
    <property type="protein sequence ID" value="OUJ12417.1"/>
    <property type="molecule type" value="Genomic_DNA"/>
</dbReference>
<name>A0A252BU86_9PROT</name>
<proteinExistence type="predicted"/>
<comment type="caution">
    <text evidence="1">The sequence shown here is derived from an EMBL/GenBank/DDBJ whole genome shotgun (WGS) entry which is preliminary data.</text>
</comment>
<sequence>MAASRHGLNAPAEWGVKEGGLPNLLFLRANRYCSFIKIIMAWKIYDVKGEPLGTYKHGSA</sequence>
<evidence type="ECO:0000313" key="1">
    <source>
        <dbReference type="EMBL" id="OUJ12417.1"/>
    </source>
</evidence>
<keyword evidence="2" id="KW-1185">Reference proteome</keyword>
<evidence type="ECO:0000313" key="2">
    <source>
        <dbReference type="Proteomes" id="UP000194931"/>
    </source>
</evidence>
<organism evidence="1 2">
    <name type="scientific">Acetobacter okinawensis</name>
    <dbReference type="NCBI Taxonomy" id="1076594"/>
    <lineage>
        <taxon>Bacteria</taxon>
        <taxon>Pseudomonadati</taxon>
        <taxon>Pseudomonadota</taxon>
        <taxon>Alphaproteobacteria</taxon>
        <taxon>Acetobacterales</taxon>
        <taxon>Acetobacteraceae</taxon>
        <taxon>Acetobacter</taxon>
    </lineage>
</organism>
<dbReference type="Proteomes" id="UP000194931">
    <property type="component" value="Unassembled WGS sequence"/>
</dbReference>
<reference evidence="2" key="1">
    <citation type="submission" date="2014-06" db="EMBL/GenBank/DDBJ databases">
        <authorList>
            <person name="Winans N.J."/>
            <person name="Newell P.D."/>
            <person name="Douglas A.E."/>
        </authorList>
    </citation>
    <scope>NUCLEOTIDE SEQUENCE [LARGE SCALE GENOMIC DNA]</scope>
</reference>
<gene>
    <name evidence="1" type="ORF">HK26_02590</name>
</gene>